<reference evidence="3" key="2">
    <citation type="submission" date="2025-09" db="UniProtKB">
        <authorList>
            <consortium name="Ensembl"/>
        </authorList>
    </citation>
    <scope>IDENTIFICATION</scope>
</reference>
<dbReference type="SUPFAM" id="SSF48452">
    <property type="entry name" value="TPR-like"/>
    <property type="match status" value="1"/>
</dbReference>
<evidence type="ECO:0000313" key="3">
    <source>
        <dbReference type="Ensembl" id="ENSPMEP00000009388.1"/>
    </source>
</evidence>
<dbReference type="GO" id="GO:0070062">
    <property type="term" value="C:extracellular exosome"/>
    <property type="evidence" value="ECO:0007669"/>
    <property type="project" value="TreeGrafter"/>
</dbReference>
<dbReference type="AlphaFoldDB" id="A0A3B3X2Z1"/>
<evidence type="ECO:0000313" key="4">
    <source>
        <dbReference type="Proteomes" id="UP000261480"/>
    </source>
</evidence>
<keyword evidence="2" id="KW-0802">TPR repeat</keyword>
<dbReference type="InterPro" id="IPR011990">
    <property type="entry name" value="TPR-like_helical_dom_sf"/>
</dbReference>
<dbReference type="PANTHER" id="PTHR44314:SF1">
    <property type="entry name" value="CILIA- AND FLAGELLA-ASSOCIATED PROTEIN 70"/>
    <property type="match status" value="1"/>
</dbReference>
<protein>
    <submittedName>
        <fullName evidence="3">Uncharacterized protein</fullName>
    </submittedName>
</protein>
<dbReference type="GO" id="GO:0060271">
    <property type="term" value="P:cilium assembly"/>
    <property type="evidence" value="ECO:0007669"/>
    <property type="project" value="TreeGrafter"/>
</dbReference>
<organism evidence="3 4">
    <name type="scientific">Poecilia mexicana</name>
    <dbReference type="NCBI Taxonomy" id="48701"/>
    <lineage>
        <taxon>Eukaryota</taxon>
        <taxon>Metazoa</taxon>
        <taxon>Chordata</taxon>
        <taxon>Craniata</taxon>
        <taxon>Vertebrata</taxon>
        <taxon>Euteleostomi</taxon>
        <taxon>Actinopterygii</taxon>
        <taxon>Neopterygii</taxon>
        <taxon>Teleostei</taxon>
        <taxon>Neoteleostei</taxon>
        <taxon>Acanthomorphata</taxon>
        <taxon>Ovalentaria</taxon>
        <taxon>Atherinomorphae</taxon>
        <taxon>Cyprinodontiformes</taxon>
        <taxon>Poeciliidae</taxon>
        <taxon>Poeciliinae</taxon>
        <taxon>Poecilia</taxon>
    </lineage>
</organism>
<accession>A0A3B3X2Z1</accession>
<dbReference type="InterPro" id="IPR052628">
    <property type="entry name" value="CFAP70"/>
</dbReference>
<proteinExistence type="predicted"/>
<evidence type="ECO:0000256" key="1">
    <source>
        <dbReference type="ARBA" id="ARBA00022737"/>
    </source>
</evidence>
<sequence>MAEHALSQELLGSKGGCSMAYYYSLAQFQLLKGDYSSAIDSVKEALFYKNAWALKGHCHYLQGTFTEARECYEWSMVFPEPPSDTHIVHLRLGAIYILEEKLGELCVAEEALAVATLLNSANAEVWAYLSLISLKVTTYVYDIKLNETQLLTALRTSKPRN</sequence>
<dbReference type="GO" id="GO:0003341">
    <property type="term" value="P:cilium movement"/>
    <property type="evidence" value="ECO:0007669"/>
    <property type="project" value="TreeGrafter"/>
</dbReference>
<dbReference type="Gene3D" id="1.25.40.10">
    <property type="entry name" value="Tetratricopeptide repeat domain"/>
    <property type="match status" value="1"/>
</dbReference>
<dbReference type="Ensembl" id="ENSPMET00000000877.1">
    <property type="protein sequence ID" value="ENSPMEP00000009388.1"/>
    <property type="gene ID" value="ENSPMEG00000011270.1"/>
</dbReference>
<evidence type="ECO:0000256" key="2">
    <source>
        <dbReference type="ARBA" id="ARBA00022803"/>
    </source>
</evidence>
<reference evidence="3" key="1">
    <citation type="submission" date="2025-08" db="UniProtKB">
        <authorList>
            <consortium name="Ensembl"/>
        </authorList>
    </citation>
    <scope>IDENTIFICATION</scope>
</reference>
<dbReference type="GO" id="GO:0031514">
    <property type="term" value="C:motile cilium"/>
    <property type="evidence" value="ECO:0007669"/>
    <property type="project" value="TreeGrafter"/>
</dbReference>
<name>A0A3B3X2Z1_9TELE</name>
<keyword evidence="4" id="KW-1185">Reference proteome</keyword>
<dbReference type="Proteomes" id="UP000261480">
    <property type="component" value="Unplaced"/>
</dbReference>
<keyword evidence="1" id="KW-0677">Repeat</keyword>
<dbReference type="PANTHER" id="PTHR44314">
    <property type="entry name" value="CILIA- AND FLAGELLA-ASSOCIATED PROTEIN 70"/>
    <property type="match status" value="1"/>
</dbReference>